<comment type="caution">
    <text evidence="2">The sequence shown here is derived from an EMBL/GenBank/DDBJ whole genome shotgun (WGS) entry which is preliminary data.</text>
</comment>
<gene>
    <name evidence="2" type="ORF">WNY59_08330</name>
</gene>
<keyword evidence="3" id="KW-1185">Reference proteome</keyword>
<dbReference type="Proteomes" id="UP001477870">
    <property type="component" value="Unassembled WGS sequence"/>
</dbReference>
<evidence type="ECO:0000256" key="1">
    <source>
        <dbReference type="SAM" id="Phobius"/>
    </source>
</evidence>
<dbReference type="RefSeq" id="WP_342848061.1">
    <property type="nucleotide sequence ID" value="NZ_JBBMQO010000004.1"/>
</dbReference>
<keyword evidence="1" id="KW-0472">Membrane</keyword>
<sequence length="136" mass="15964">MDFFLSYASLAGLALDLIGFSIIALEWRFSMYDALSRLEIEQDLQILRRGESPQQRVYPHELSPSAMKLVEVFIKNHDKGKAKELNDEKEFELFMKQILIVDTVERLDRRMKWFTLGFMLVLLGFALQILTFWNNA</sequence>
<name>A0ABU9T634_9HYPH</name>
<keyword evidence="1" id="KW-0812">Transmembrane</keyword>
<feature type="transmembrane region" description="Helical" evidence="1">
    <location>
        <begin position="113"/>
        <end position="133"/>
    </location>
</feature>
<reference evidence="2 3" key="1">
    <citation type="submission" date="2024-03" db="EMBL/GenBank/DDBJ databases">
        <title>Community enrichment and isolation of bacterial strains for fucoidan degradation.</title>
        <authorList>
            <person name="Sichert A."/>
        </authorList>
    </citation>
    <scope>NUCLEOTIDE SEQUENCE [LARGE SCALE GENOMIC DNA]</scope>
    <source>
        <strain evidence="2 3">AS62</strain>
    </source>
</reference>
<evidence type="ECO:0000313" key="3">
    <source>
        <dbReference type="Proteomes" id="UP001477870"/>
    </source>
</evidence>
<keyword evidence="1" id="KW-1133">Transmembrane helix</keyword>
<protein>
    <submittedName>
        <fullName evidence="2">Uncharacterized protein</fullName>
    </submittedName>
</protein>
<dbReference type="EMBL" id="JBBMQO010000004">
    <property type="protein sequence ID" value="MEM5501593.1"/>
    <property type="molecule type" value="Genomic_DNA"/>
</dbReference>
<proteinExistence type="predicted"/>
<organism evidence="2 3">
    <name type="scientific">Ahrensia kielensis</name>
    <dbReference type="NCBI Taxonomy" id="76980"/>
    <lineage>
        <taxon>Bacteria</taxon>
        <taxon>Pseudomonadati</taxon>
        <taxon>Pseudomonadota</taxon>
        <taxon>Alphaproteobacteria</taxon>
        <taxon>Hyphomicrobiales</taxon>
        <taxon>Ahrensiaceae</taxon>
        <taxon>Ahrensia</taxon>
    </lineage>
</organism>
<evidence type="ECO:0000313" key="2">
    <source>
        <dbReference type="EMBL" id="MEM5501593.1"/>
    </source>
</evidence>
<feature type="transmembrane region" description="Helical" evidence="1">
    <location>
        <begin position="6"/>
        <end position="27"/>
    </location>
</feature>
<accession>A0ABU9T634</accession>